<dbReference type="InterPro" id="IPR013328">
    <property type="entry name" value="6PGD_dom2"/>
</dbReference>
<dbReference type="InterPro" id="IPR008927">
    <property type="entry name" value="6-PGluconate_DH-like_C_sf"/>
</dbReference>
<dbReference type="EC" id="1.1.1.157" evidence="7"/>
<dbReference type="GO" id="GO:0006635">
    <property type="term" value="P:fatty acid beta-oxidation"/>
    <property type="evidence" value="ECO:0007669"/>
    <property type="project" value="TreeGrafter"/>
</dbReference>
<evidence type="ECO:0000313" key="7">
    <source>
        <dbReference type="EMBL" id="KJE76926.1"/>
    </source>
</evidence>
<dbReference type="eggNOG" id="COG1250">
    <property type="taxonomic scope" value="Bacteria"/>
</dbReference>
<dbReference type="PANTHER" id="PTHR48075">
    <property type="entry name" value="3-HYDROXYACYL-COA DEHYDROGENASE FAMILY PROTEIN"/>
    <property type="match status" value="1"/>
</dbReference>
<dbReference type="InterPro" id="IPR022694">
    <property type="entry name" value="3-OHacyl-CoA_DH"/>
</dbReference>
<feature type="site" description="Important for catalytic activity" evidence="4">
    <location>
        <position position="155"/>
    </location>
</feature>
<dbReference type="GO" id="GO:0008691">
    <property type="term" value="F:3-hydroxybutyryl-CoA dehydrogenase activity"/>
    <property type="evidence" value="ECO:0007669"/>
    <property type="project" value="UniProtKB-EC"/>
</dbReference>
<evidence type="ECO:0000259" key="5">
    <source>
        <dbReference type="Pfam" id="PF00725"/>
    </source>
</evidence>
<dbReference type="PANTHER" id="PTHR48075:SF9">
    <property type="entry name" value="3-HYDROXYBUTYRYL-COA DEHYDROGENASE"/>
    <property type="match status" value="1"/>
</dbReference>
<dbReference type="SUPFAM" id="SSF48179">
    <property type="entry name" value="6-phosphogluconate dehydrogenase C-terminal domain-like"/>
    <property type="match status" value="1"/>
</dbReference>
<keyword evidence="3 7" id="KW-0560">Oxidoreductase</keyword>
<comment type="similarity">
    <text evidence="2">Belongs to the 3-hydroxyacyl-CoA dehydrogenase family.</text>
</comment>
<reference evidence="7 8" key="1">
    <citation type="submission" date="2015-01" db="EMBL/GenBank/DDBJ databases">
        <title>Draft genome of the acidophilic iron oxidizer Ferrimicrobium acidiphilum strain T23.</title>
        <authorList>
            <person name="Poehlein A."/>
            <person name="Eisen S."/>
            <person name="Schloemann M."/>
            <person name="Johnson B.D."/>
            <person name="Daniel R."/>
            <person name="Muehling M."/>
        </authorList>
    </citation>
    <scope>NUCLEOTIDE SEQUENCE [LARGE SCALE GENOMIC DNA]</scope>
    <source>
        <strain evidence="7 8">T23</strain>
    </source>
</reference>
<keyword evidence="8" id="KW-1185">Reference proteome</keyword>
<proteinExistence type="inferred from homology"/>
<dbReference type="Pfam" id="PF02737">
    <property type="entry name" value="3HCDH_N"/>
    <property type="match status" value="1"/>
</dbReference>
<comment type="caution">
    <text evidence="7">The sequence shown here is derived from an EMBL/GenBank/DDBJ whole genome shotgun (WGS) entry which is preliminary data.</text>
</comment>
<dbReference type="PIRSF" id="PIRSF000105">
    <property type="entry name" value="HCDH"/>
    <property type="match status" value="1"/>
</dbReference>
<dbReference type="Gene3D" id="3.40.50.720">
    <property type="entry name" value="NAD(P)-binding Rossmann-like Domain"/>
    <property type="match status" value="1"/>
</dbReference>
<sequence>MTAVIGEVENLYAWCVQVSRVGVVGGGTMASGIVEACVLAEYDVIVRTRSEAASRSVKVALERQLRRRLTRNEIDDERYDTATSLVRYTTEIEELYDRHLVIESVIEDIEVKKHLFGQLDHILIEGALIATNTSTLPVMALAASTKRPELVLGLHFFNPVSRLPLVEVVRSLVVDPEVLETGVSFVKTLGKEPVIVNDEAGFVVNALLFPYLNTAVRLLERGVAAKEDIDRAMMLGCNYPMGPLALLDLVGLDVAVAILERLYEETGDPAMLAAPTLRRMREAGHLGRKSGRGFYDYG</sequence>
<dbReference type="Proteomes" id="UP000032336">
    <property type="component" value="Unassembled WGS sequence"/>
</dbReference>
<dbReference type="EMBL" id="JXUW01000009">
    <property type="protein sequence ID" value="KJE76926.1"/>
    <property type="molecule type" value="Genomic_DNA"/>
</dbReference>
<evidence type="ECO:0000256" key="1">
    <source>
        <dbReference type="ARBA" id="ARBA00005086"/>
    </source>
</evidence>
<dbReference type="InterPro" id="IPR006176">
    <property type="entry name" value="3-OHacyl-CoA_DH_NAD-bd"/>
</dbReference>
<dbReference type="Gene3D" id="1.10.1040.10">
    <property type="entry name" value="N-(1-d-carboxylethyl)-l-norvaline Dehydrogenase, domain 2"/>
    <property type="match status" value="1"/>
</dbReference>
<name>A0A0D8FUY7_9ACTN</name>
<organism evidence="7 8">
    <name type="scientific">Ferrimicrobium acidiphilum DSM 19497</name>
    <dbReference type="NCBI Taxonomy" id="1121877"/>
    <lineage>
        <taxon>Bacteria</taxon>
        <taxon>Bacillati</taxon>
        <taxon>Actinomycetota</taxon>
        <taxon>Acidimicrobiia</taxon>
        <taxon>Acidimicrobiales</taxon>
        <taxon>Acidimicrobiaceae</taxon>
        <taxon>Ferrimicrobium</taxon>
    </lineage>
</organism>
<comment type="pathway">
    <text evidence="1">Lipid metabolism; butanoate metabolism.</text>
</comment>
<evidence type="ECO:0000259" key="6">
    <source>
        <dbReference type="Pfam" id="PF02737"/>
    </source>
</evidence>
<dbReference type="STRING" id="1121877.FEAC_12500"/>
<dbReference type="InterPro" id="IPR036291">
    <property type="entry name" value="NAD(P)-bd_dom_sf"/>
</dbReference>
<dbReference type="FunFam" id="3.40.50.720:FF:000009">
    <property type="entry name" value="Fatty oxidation complex, alpha subunit"/>
    <property type="match status" value="1"/>
</dbReference>
<gene>
    <name evidence="7" type="primary">fadB22</name>
    <name evidence="7" type="ORF">FEAC_12500</name>
</gene>
<evidence type="ECO:0000256" key="2">
    <source>
        <dbReference type="ARBA" id="ARBA00009463"/>
    </source>
</evidence>
<dbReference type="Pfam" id="PF00725">
    <property type="entry name" value="3HCDH"/>
    <property type="match status" value="1"/>
</dbReference>
<evidence type="ECO:0000256" key="3">
    <source>
        <dbReference type="ARBA" id="ARBA00023002"/>
    </source>
</evidence>
<evidence type="ECO:0000313" key="8">
    <source>
        <dbReference type="Proteomes" id="UP000032336"/>
    </source>
</evidence>
<dbReference type="NCBIfam" id="NF005875">
    <property type="entry name" value="PRK07819.1"/>
    <property type="match status" value="1"/>
</dbReference>
<dbReference type="GO" id="GO:0070403">
    <property type="term" value="F:NAD+ binding"/>
    <property type="evidence" value="ECO:0007669"/>
    <property type="project" value="InterPro"/>
</dbReference>
<dbReference type="InterPro" id="IPR006108">
    <property type="entry name" value="3HC_DH_C"/>
</dbReference>
<feature type="domain" description="3-hydroxyacyl-CoA dehydrogenase NAD binding" evidence="6">
    <location>
        <begin position="21"/>
        <end position="198"/>
    </location>
</feature>
<protein>
    <submittedName>
        <fullName evidence="7">3-hydroxybutyryl-CoA dehydrogenase</fullName>
        <ecNumber evidence="7">1.1.1.157</ecNumber>
    </submittedName>
</protein>
<dbReference type="AlphaFoldDB" id="A0A0D8FUY7"/>
<evidence type="ECO:0000256" key="4">
    <source>
        <dbReference type="PIRSR" id="PIRSR000105-1"/>
    </source>
</evidence>
<feature type="domain" description="3-hydroxyacyl-CoA dehydrogenase C-terminal" evidence="5">
    <location>
        <begin position="201"/>
        <end position="297"/>
    </location>
</feature>
<accession>A0A0D8FUY7</accession>
<dbReference type="SUPFAM" id="SSF51735">
    <property type="entry name" value="NAD(P)-binding Rossmann-fold domains"/>
    <property type="match status" value="1"/>
</dbReference>